<dbReference type="Pfam" id="PF08477">
    <property type="entry name" value="Roc"/>
    <property type="match status" value="1"/>
</dbReference>
<evidence type="ECO:0000259" key="4">
    <source>
        <dbReference type="Pfam" id="PF16095"/>
    </source>
</evidence>
<dbReference type="Gene3D" id="3.40.50.300">
    <property type="entry name" value="P-loop containing nucleotide triphosphate hydrolases"/>
    <property type="match status" value="2"/>
</dbReference>
<comment type="caution">
    <text evidence="5">The sequence shown here is derived from an EMBL/GenBank/DDBJ whole genome shotgun (WGS) entry which is preliminary data.</text>
</comment>
<feature type="compositionally biased region" description="Low complexity" evidence="2">
    <location>
        <begin position="208"/>
        <end position="218"/>
    </location>
</feature>
<evidence type="ECO:0000313" key="6">
    <source>
        <dbReference type="Proteomes" id="UP001642484"/>
    </source>
</evidence>
<dbReference type="InterPro" id="IPR027417">
    <property type="entry name" value="P-loop_NTPase"/>
</dbReference>
<dbReference type="Pfam" id="PF12770">
    <property type="entry name" value="CHAT"/>
    <property type="match status" value="1"/>
</dbReference>
<gene>
    <name evidence="5" type="ORF">CCMP2556_LOCUS32249</name>
</gene>
<dbReference type="SUPFAM" id="SSF52540">
    <property type="entry name" value="P-loop containing nucleoside triphosphate hydrolases"/>
    <property type="match status" value="2"/>
</dbReference>
<evidence type="ECO:0000256" key="2">
    <source>
        <dbReference type="SAM" id="MobiDB-lite"/>
    </source>
</evidence>
<dbReference type="InterPro" id="IPR024983">
    <property type="entry name" value="CHAT_dom"/>
</dbReference>
<protein>
    <recommendedName>
        <fullName evidence="7">Non-specific serine/threonine protein kinase</fullName>
    </recommendedName>
</protein>
<dbReference type="EMBL" id="CAXAMN010022028">
    <property type="protein sequence ID" value="CAK9065616.1"/>
    <property type="molecule type" value="Genomic_DNA"/>
</dbReference>
<dbReference type="Proteomes" id="UP001642484">
    <property type="component" value="Unassembled WGS sequence"/>
</dbReference>
<feature type="region of interest" description="Disordered" evidence="2">
    <location>
        <begin position="1"/>
        <end position="58"/>
    </location>
</feature>
<accession>A0ABP0NQ55</accession>
<feature type="compositionally biased region" description="Basic and acidic residues" evidence="2">
    <location>
        <begin position="195"/>
        <end position="206"/>
    </location>
</feature>
<dbReference type="PANTHER" id="PTHR47679:SF2">
    <property type="entry name" value="C-TERMINAL OF ROC (COR) DOMAIN-CONTAINING PROTEIN"/>
    <property type="match status" value="1"/>
</dbReference>
<evidence type="ECO:0008006" key="7">
    <source>
        <dbReference type="Google" id="ProtNLM"/>
    </source>
</evidence>
<dbReference type="PANTHER" id="PTHR47679">
    <property type="entry name" value="PROTEIN TORNADO 1"/>
    <property type="match status" value="1"/>
</dbReference>
<feature type="domain" description="CHAT" evidence="3">
    <location>
        <begin position="778"/>
        <end position="953"/>
    </location>
</feature>
<dbReference type="Pfam" id="PF16095">
    <property type="entry name" value="COR-A"/>
    <property type="match status" value="1"/>
</dbReference>
<keyword evidence="6" id="KW-1185">Reference proteome</keyword>
<organism evidence="5 6">
    <name type="scientific">Durusdinium trenchii</name>
    <dbReference type="NCBI Taxonomy" id="1381693"/>
    <lineage>
        <taxon>Eukaryota</taxon>
        <taxon>Sar</taxon>
        <taxon>Alveolata</taxon>
        <taxon>Dinophyceae</taxon>
        <taxon>Suessiales</taxon>
        <taxon>Symbiodiniaceae</taxon>
        <taxon>Durusdinium</taxon>
    </lineage>
</organism>
<proteinExistence type="predicted"/>
<evidence type="ECO:0000259" key="3">
    <source>
        <dbReference type="Pfam" id="PF12770"/>
    </source>
</evidence>
<name>A0ABP0NQ55_9DINO</name>
<sequence>MSSPPLNTWPKSSSVAGKDRVEVGERVFKEEKASSRKVSSQEIMGGDFSLKPPTKQKKRMNMTLVKGPREASSSGGLEHTILKDLGPKGMEAFTQALKEGKQRPGCVKLCFVGHARAGKTSTLKALADKPFDTQQRSTHGVETFVLSNELLQISKPESVAAGSTATPWGVLEGSSVRELLSKGVAKRLAQQLKDQSQKEARQETPETRQSSISRSSSRQFKEESGSHFSDFSEMQEIIKMPMDLVAKAMNQTGPEDPEQVVLQTWDFAGQEMYYSMAHVFITAPGIYVLVVDLSQWLEAVTKPASVYSCGLPVELSDSLDFWLAAVLVHAPDARLVIVGTHDDLVPPHLSCLVRGRVNEYLQKRLDNPVFHSRLYVNEEEQLLFFPVDNSRSSESSKKGLARLRRILDQLALEQAEDAGWIPTRWAQFYTVIASSDWRPFVTLEELTSKAAHFGINCQELESCLRLFHGLGQLLHFPGSPAVVLDPQWLLEAMAQVVGCPRVMQGNSHQATALLQKGELSRELLHKLWDKEKFHGQEATLRAFLEHFSLLVPVAGSTLSSPSHWLVPSLLPKRRSGPAQSDQVAQAALFFDFHGALRQLLPSLLPRLFGRLQLKHETLRGKMLCQDFLAFSMGSVFVTLELIHLEPCETLKLTVTASEETQVNHQVMSHVFELVSEGLSSCVPKLCFSTKVPCPQCPGLSGAPRHLLDLSDVLSELQLFCAASQSVFSERSLPAYLRAWRAFQLESEKGSDVPIGEQSCSSLENLGDAIFQLDFLYSSPLVYGRQPLAALDTMSELQALQGIAGLSPRVEVATFESLQDALLRKAELPTVLHLSAHIGSPMPPAKPLLLLEDQSGIAHALSEDALAAMASWEAEPYSAGTASWLFVFLACGSEQMVEHLMHTAGLRHAICCSGDVLDAAARVFCRAFYKALAAGKSVLESHSMAQSSVLHSANLGIRQEAEKFRYVVADRSPARSKAAPTALRKKSTSWTLPPPWPRVEDYASCRLIDSCRIAHAFRDRRVVVILGEQGMGKTAMCREFCGHFSAPGRLFADRVVLLDEADFKSTEMVPDKLKYVSSVIFKKIDEKVVQSGLNSSTSMVEALHQLDRLGFWLLVVDGLSEIADLGPEIILSLDSVLSTSGAMKLLLTSRTRPSLERAGSGGGFRAGKAVELPVSPLPPTAAAELFFRRAKRPLYPQDFDSVVTVTQPLQYEPSILERLAASPLLHILGGIPGRLADAAALVNSELNSLLQHPALPADWNIVDSADAMDLELQPVGP</sequence>
<evidence type="ECO:0000256" key="1">
    <source>
        <dbReference type="ARBA" id="ARBA00022737"/>
    </source>
</evidence>
<feature type="domain" description="COR" evidence="4">
    <location>
        <begin position="422"/>
        <end position="570"/>
    </location>
</feature>
<dbReference type="InterPro" id="IPR032171">
    <property type="entry name" value="COR-A"/>
</dbReference>
<feature type="region of interest" description="Disordered" evidence="2">
    <location>
        <begin position="190"/>
        <end position="228"/>
    </location>
</feature>
<evidence type="ECO:0000313" key="5">
    <source>
        <dbReference type="EMBL" id="CAK9065616.1"/>
    </source>
</evidence>
<keyword evidence="1" id="KW-0677">Repeat</keyword>
<feature type="compositionally biased region" description="Basic and acidic residues" evidence="2">
    <location>
        <begin position="17"/>
        <end position="34"/>
    </location>
</feature>
<feature type="compositionally biased region" description="Polar residues" evidence="2">
    <location>
        <begin position="1"/>
        <end position="15"/>
    </location>
</feature>
<reference evidence="5 6" key="1">
    <citation type="submission" date="2024-02" db="EMBL/GenBank/DDBJ databases">
        <authorList>
            <person name="Chen Y."/>
            <person name="Shah S."/>
            <person name="Dougan E. K."/>
            <person name="Thang M."/>
            <person name="Chan C."/>
        </authorList>
    </citation>
    <scope>NUCLEOTIDE SEQUENCE [LARGE SCALE GENOMIC DNA]</scope>
</reference>